<keyword evidence="6" id="KW-0833">Ubl conjugation pathway</keyword>
<evidence type="ECO:0000259" key="12">
    <source>
        <dbReference type="PROSITE" id="PS51466"/>
    </source>
</evidence>
<feature type="compositionally biased region" description="Polar residues" evidence="9">
    <location>
        <begin position="468"/>
        <end position="513"/>
    </location>
</feature>
<feature type="compositionally biased region" description="Polar residues" evidence="9">
    <location>
        <begin position="718"/>
        <end position="727"/>
    </location>
</feature>
<feature type="compositionally biased region" description="Polar residues" evidence="9">
    <location>
        <begin position="579"/>
        <end position="588"/>
    </location>
</feature>
<dbReference type="InterPro" id="IPR004181">
    <property type="entry name" value="Znf_MIZ"/>
</dbReference>
<feature type="compositionally biased region" description="Low complexity" evidence="9">
    <location>
        <begin position="590"/>
        <end position="603"/>
    </location>
</feature>
<evidence type="ECO:0000259" key="10">
    <source>
        <dbReference type="PROSITE" id="PS50800"/>
    </source>
</evidence>
<comment type="caution">
    <text evidence="13">The sequence shown here is derived from an EMBL/GenBank/DDBJ whole genome shotgun (WGS) entry which is preliminary data.</text>
</comment>
<evidence type="ECO:0000256" key="7">
    <source>
        <dbReference type="ARBA" id="ARBA00022833"/>
    </source>
</evidence>
<dbReference type="PANTHER" id="PTHR10782:SF4">
    <property type="entry name" value="TONALLI, ISOFORM E"/>
    <property type="match status" value="1"/>
</dbReference>
<feature type="domain" description="SAP" evidence="10">
    <location>
        <begin position="19"/>
        <end position="53"/>
    </location>
</feature>
<keyword evidence="5 8" id="KW-0863">Zinc-finger</keyword>
<dbReference type="Pfam" id="PF14324">
    <property type="entry name" value="PINIT"/>
    <property type="match status" value="1"/>
</dbReference>
<comment type="similarity">
    <text evidence="2">Belongs to the PIAS family.</text>
</comment>
<dbReference type="SMART" id="SM00513">
    <property type="entry name" value="SAP"/>
    <property type="match status" value="1"/>
</dbReference>
<dbReference type="GO" id="GO:0061665">
    <property type="term" value="F:SUMO ligase activity"/>
    <property type="evidence" value="ECO:0007669"/>
    <property type="project" value="TreeGrafter"/>
</dbReference>
<dbReference type="PROSITE" id="PS51466">
    <property type="entry name" value="PINIT"/>
    <property type="match status" value="1"/>
</dbReference>
<dbReference type="PROSITE" id="PS51044">
    <property type="entry name" value="ZF_SP_RING"/>
    <property type="match status" value="1"/>
</dbReference>
<accession>A0A9P4Q8S6</accession>
<keyword evidence="4" id="KW-0479">Metal-binding</keyword>
<organism evidence="13 14">
    <name type="scientific">Polychaeton citri CBS 116435</name>
    <dbReference type="NCBI Taxonomy" id="1314669"/>
    <lineage>
        <taxon>Eukaryota</taxon>
        <taxon>Fungi</taxon>
        <taxon>Dikarya</taxon>
        <taxon>Ascomycota</taxon>
        <taxon>Pezizomycotina</taxon>
        <taxon>Dothideomycetes</taxon>
        <taxon>Dothideomycetidae</taxon>
        <taxon>Capnodiales</taxon>
        <taxon>Capnodiaceae</taxon>
        <taxon>Polychaeton</taxon>
    </lineage>
</organism>
<evidence type="ECO:0000256" key="8">
    <source>
        <dbReference type="PROSITE-ProRule" id="PRU00452"/>
    </source>
</evidence>
<name>A0A9P4Q8S6_9PEZI</name>
<dbReference type="PROSITE" id="PS50800">
    <property type="entry name" value="SAP"/>
    <property type="match status" value="1"/>
</dbReference>
<feature type="domain" description="SP-RING-type" evidence="11">
    <location>
        <begin position="307"/>
        <end position="392"/>
    </location>
</feature>
<feature type="compositionally biased region" description="Low complexity" evidence="9">
    <location>
        <begin position="659"/>
        <end position="678"/>
    </location>
</feature>
<gene>
    <name evidence="13" type="ORF">K431DRAFT_295021</name>
</gene>
<evidence type="ECO:0000256" key="4">
    <source>
        <dbReference type="ARBA" id="ARBA00022723"/>
    </source>
</evidence>
<keyword evidence="14" id="KW-1185">Reference proteome</keyword>
<dbReference type="InterPro" id="IPR003034">
    <property type="entry name" value="SAP_dom"/>
</dbReference>
<feature type="compositionally biased region" description="Polar residues" evidence="9">
    <location>
        <begin position="536"/>
        <end position="550"/>
    </location>
</feature>
<evidence type="ECO:0000256" key="6">
    <source>
        <dbReference type="ARBA" id="ARBA00022786"/>
    </source>
</evidence>
<dbReference type="GO" id="GO:0000785">
    <property type="term" value="C:chromatin"/>
    <property type="evidence" value="ECO:0007669"/>
    <property type="project" value="TreeGrafter"/>
</dbReference>
<dbReference type="GO" id="GO:0016925">
    <property type="term" value="P:protein sumoylation"/>
    <property type="evidence" value="ECO:0007669"/>
    <property type="project" value="TreeGrafter"/>
</dbReference>
<dbReference type="InterPro" id="IPR013083">
    <property type="entry name" value="Znf_RING/FYVE/PHD"/>
</dbReference>
<feature type="compositionally biased region" description="Acidic residues" evidence="9">
    <location>
        <begin position="425"/>
        <end position="446"/>
    </location>
</feature>
<dbReference type="InterPro" id="IPR038654">
    <property type="entry name" value="PINIT_sf"/>
</dbReference>
<evidence type="ECO:0008006" key="15">
    <source>
        <dbReference type="Google" id="ProtNLM"/>
    </source>
</evidence>
<dbReference type="EMBL" id="MU003798">
    <property type="protein sequence ID" value="KAF2720516.1"/>
    <property type="molecule type" value="Genomic_DNA"/>
</dbReference>
<dbReference type="GO" id="GO:0008270">
    <property type="term" value="F:zinc ion binding"/>
    <property type="evidence" value="ECO:0007669"/>
    <property type="project" value="UniProtKB-KW"/>
</dbReference>
<dbReference type="PANTHER" id="PTHR10782">
    <property type="entry name" value="ZINC FINGER MIZ DOMAIN-CONTAINING PROTEIN"/>
    <property type="match status" value="1"/>
</dbReference>
<dbReference type="Gene3D" id="2.60.120.780">
    <property type="entry name" value="PINIT domain"/>
    <property type="match status" value="1"/>
</dbReference>
<feature type="region of interest" description="Disordered" evidence="9">
    <location>
        <begin position="405"/>
        <end position="766"/>
    </location>
</feature>
<keyword evidence="3" id="KW-0808">Transferase</keyword>
<feature type="compositionally biased region" description="Pro residues" evidence="9">
    <location>
        <begin position="608"/>
        <end position="625"/>
    </location>
</feature>
<evidence type="ECO:0000256" key="5">
    <source>
        <dbReference type="ARBA" id="ARBA00022771"/>
    </source>
</evidence>
<dbReference type="OrthoDB" id="28127at2759"/>
<dbReference type="Pfam" id="PF02891">
    <property type="entry name" value="zf-MIZ"/>
    <property type="match status" value="1"/>
</dbReference>
<reference evidence="13" key="1">
    <citation type="journal article" date="2020" name="Stud. Mycol.">
        <title>101 Dothideomycetes genomes: a test case for predicting lifestyles and emergence of pathogens.</title>
        <authorList>
            <person name="Haridas S."/>
            <person name="Albert R."/>
            <person name="Binder M."/>
            <person name="Bloem J."/>
            <person name="Labutti K."/>
            <person name="Salamov A."/>
            <person name="Andreopoulos B."/>
            <person name="Baker S."/>
            <person name="Barry K."/>
            <person name="Bills G."/>
            <person name="Bluhm B."/>
            <person name="Cannon C."/>
            <person name="Castanera R."/>
            <person name="Culley D."/>
            <person name="Daum C."/>
            <person name="Ezra D."/>
            <person name="Gonzalez J."/>
            <person name="Henrissat B."/>
            <person name="Kuo A."/>
            <person name="Liang C."/>
            <person name="Lipzen A."/>
            <person name="Lutzoni F."/>
            <person name="Magnuson J."/>
            <person name="Mondo S."/>
            <person name="Nolan M."/>
            <person name="Ohm R."/>
            <person name="Pangilinan J."/>
            <person name="Park H.-J."/>
            <person name="Ramirez L."/>
            <person name="Alfaro M."/>
            <person name="Sun H."/>
            <person name="Tritt A."/>
            <person name="Yoshinaga Y."/>
            <person name="Zwiers L.-H."/>
            <person name="Turgeon B."/>
            <person name="Goodwin S."/>
            <person name="Spatafora J."/>
            <person name="Crous P."/>
            <person name="Grigoriev I."/>
        </authorList>
    </citation>
    <scope>NUCLEOTIDE SEQUENCE</scope>
    <source>
        <strain evidence="13">CBS 116435</strain>
    </source>
</reference>
<evidence type="ECO:0000256" key="9">
    <source>
        <dbReference type="SAM" id="MobiDB-lite"/>
    </source>
</evidence>
<feature type="domain" description="PINIT" evidence="12">
    <location>
        <begin position="126"/>
        <end position="278"/>
    </location>
</feature>
<evidence type="ECO:0000256" key="1">
    <source>
        <dbReference type="ARBA" id="ARBA00004718"/>
    </source>
</evidence>
<evidence type="ECO:0000256" key="3">
    <source>
        <dbReference type="ARBA" id="ARBA00022679"/>
    </source>
</evidence>
<evidence type="ECO:0000259" key="11">
    <source>
        <dbReference type="PROSITE" id="PS51044"/>
    </source>
</evidence>
<protein>
    <recommendedName>
        <fullName evidence="15">PINIT domain-containing protein</fullName>
    </recommendedName>
</protein>
<dbReference type="AlphaFoldDB" id="A0A9P4Q8S6"/>
<dbReference type="Gene3D" id="3.30.40.10">
    <property type="entry name" value="Zinc/RING finger domain, C3HC4 (zinc finger)"/>
    <property type="match status" value="1"/>
</dbReference>
<evidence type="ECO:0000313" key="13">
    <source>
        <dbReference type="EMBL" id="KAF2720516.1"/>
    </source>
</evidence>
<evidence type="ECO:0000256" key="2">
    <source>
        <dbReference type="ARBA" id="ARBA00005383"/>
    </source>
</evidence>
<evidence type="ECO:0000313" key="14">
    <source>
        <dbReference type="Proteomes" id="UP000799441"/>
    </source>
</evidence>
<dbReference type="InterPro" id="IPR023321">
    <property type="entry name" value="PINIT"/>
</dbReference>
<proteinExistence type="inferred from homology"/>
<comment type="pathway">
    <text evidence="1">Protein modification; protein sumoylation.</text>
</comment>
<dbReference type="Proteomes" id="UP000799441">
    <property type="component" value="Unassembled WGS sequence"/>
</dbReference>
<keyword evidence="7" id="KW-0862">Zinc</keyword>
<sequence>MATGAHGIHQRREQVERRLRSLTNPDLKAICKDHGQLVSGTKAILLKRCLDDMGNPSITQLTGCATVLDDIMRKGSAREFEDFRYRVENNGRAPPPSMSSPARSQHIYQSVFSSSHEPGAQRQAGGTQSISKALGSVPVKFRANPFYEVQSTVLGLRELQEQPQTRHTDRCIIKLTEDVAALLKNDSTMRLMIYCASAGNIAPYYPCDITFPNSIEVKLNGETLKHNFKGLKNKPGSTKPADITGLIRKAGNYENQLEVTYALTTKRFAFLVYLVRYVSADILTERIRSRQVISKERVLKEMGKANADPDIAATSTVMSLKDPVSIMRMRLPIRSTVCTHNQCFDGSMFMQLQEQGPTWTCPVCNKGVVFESLAVDKYVEEILQKTSTATEKVTIEPDGEWHVAKVDEEEEQKAAGRRRPKASYDQDDDDDDEDEDEDDDDDDLVDITDGPPSKSQLNGVASHAAAVQHSTALSKTGNSATSFQTPPLSSREPSVAQSGTSAPPTNRPNNKRASSAIIDLTLSDEDEPPRPAKRTATGTNVAPILTQQGISAVPYRSPASLPDRHSASNGHHHHHHRQPSYSNANGNADSFRPSSSTSSFGGVSKPGRWPPLAQPRGPGHPPPAPMYARPSSQTPQSPLPGQGFGQYARTSPGNGTGWPPSLSQQSQQQHSRPTSQHSYSIRQSSIDPSHGSLPSPGPAGPIGGHGSSSSSVPPDLATASTSRQTDSAFRLPPMQIHPLDDSWNAQWRSGGGSDSDRNRPYSNSPI</sequence>